<dbReference type="GO" id="GO:0003735">
    <property type="term" value="F:structural constituent of ribosome"/>
    <property type="evidence" value="ECO:0007669"/>
    <property type="project" value="InterPro"/>
</dbReference>
<dbReference type="AlphaFoldDB" id="A0A510DYC0"/>
<reference evidence="6 8" key="2">
    <citation type="journal article" date="2020" name="Int. J. Syst. Evol. Microbiol.">
        <title>Sulfuracidifex tepidarius gen. nov., sp. nov. and transfer of Sulfolobus metallicus Huber and Stetter 1992 to the genus Sulfuracidifex as Sulfuracidifex metallicus comb. nov.</title>
        <authorList>
            <person name="Itoh T."/>
            <person name="Miura T."/>
            <person name="Sakai H.D."/>
            <person name="Kato S."/>
            <person name="Ohkuma M."/>
            <person name="Takashina T."/>
        </authorList>
    </citation>
    <scope>NUCLEOTIDE SEQUENCE [LARGE SCALE GENOMIC DNA]</scope>
    <source>
        <strain evidence="6 8">IC-006</strain>
        <strain evidence="7">IC-007</strain>
    </source>
</reference>
<evidence type="ECO:0000313" key="9">
    <source>
        <dbReference type="Proteomes" id="UP000325030"/>
    </source>
</evidence>
<evidence type="ECO:0000256" key="1">
    <source>
        <dbReference type="ARBA" id="ARBA00022980"/>
    </source>
</evidence>
<evidence type="ECO:0000313" key="6">
    <source>
        <dbReference type="EMBL" id="BBG25224.1"/>
    </source>
</evidence>
<evidence type="ECO:0000256" key="2">
    <source>
        <dbReference type="ARBA" id="ARBA00023274"/>
    </source>
</evidence>
<comment type="similarity">
    <text evidence="4">Belongs to the eukaryotic ribosomal protein eL13 family.</text>
</comment>
<feature type="compositionally biased region" description="Basic residues" evidence="5">
    <location>
        <begin position="79"/>
        <end position="92"/>
    </location>
</feature>
<dbReference type="RefSeq" id="WP_149528813.1">
    <property type="nucleotide sequence ID" value="NZ_AP018929.1"/>
</dbReference>
<dbReference type="GO" id="GO:1990904">
    <property type="term" value="C:ribonucleoprotein complex"/>
    <property type="evidence" value="ECO:0007669"/>
    <property type="project" value="UniProtKB-KW"/>
</dbReference>
<dbReference type="InterPro" id="IPR001380">
    <property type="entry name" value="Ribosomal_eL13"/>
</dbReference>
<keyword evidence="8" id="KW-1185">Reference proteome</keyword>
<dbReference type="InterPro" id="IPR018256">
    <property type="entry name" value="Ribosomal_eL13_CS"/>
</dbReference>
<evidence type="ECO:0000313" key="8">
    <source>
        <dbReference type="Proteomes" id="UP000322983"/>
    </source>
</evidence>
<protein>
    <recommendedName>
        <fullName evidence="3 4">50S ribosomal protein L13e</fullName>
    </recommendedName>
</protein>
<dbReference type="Proteomes" id="UP000325030">
    <property type="component" value="Chromosome"/>
</dbReference>
<gene>
    <name evidence="6" type="ORF">IC006_2559</name>
    <name evidence="7" type="ORF">IC007_2573</name>
</gene>
<feature type="region of interest" description="Disordered" evidence="5">
    <location>
        <begin position="70"/>
        <end position="100"/>
    </location>
</feature>
<dbReference type="GO" id="GO:0005840">
    <property type="term" value="C:ribosome"/>
    <property type="evidence" value="ECO:0007669"/>
    <property type="project" value="UniProtKB-KW"/>
</dbReference>
<dbReference type="Proteomes" id="UP000322983">
    <property type="component" value="Chromosome"/>
</dbReference>
<dbReference type="EMBL" id="AP018930">
    <property type="protein sequence ID" value="BBG28018.1"/>
    <property type="molecule type" value="Genomic_DNA"/>
</dbReference>
<dbReference type="PROSITE" id="PS01104">
    <property type="entry name" value="RIBOSOMAL_L13E"/>
    <property type="match status" value="1"/>
</dbReference>
<dbReference type="Pfam" id="PF01294">
    <property type="entry name" value="Ribosomal_L13e"/>
    <property type="match status" value="1"/>
</dbReference>
<accession>A0A510DYC0</accession>
<name>A0A510DYC0_9CREN</name>
<accession>A0A510E766</accession>
<dbReference type="GO" id="GO:0006412">
    <property type="term" value="P:translation"/>
    <property type="evidence" value="ECO:0007669"/>
    <property type="project" value="InterPro"/>
</dbReference>
<dbReference type="GeneID" id="41718845"/>
<organism evidence="6 8">
    <name type="scientific">Sulfuracidifex tepidarius</name>
    <dbReference type="NCBI Taxonomy" id="1294262"/>
    <lineage>
        <taxon>Archaea</taxon>
        <taxon>Thermoproteota</taxon>
        <taxon>Thermoprotei</taxon>
        <taxon>Sulfolobales</taxon>
        <taxon>Sulfolobaceae</taxon>
        <taxon>Sulfuracidifex</taxon>
    </lineage>
</organism>
<keyword evidence="2 4" id="KW-0687">Ribonucleoprotein</keyword>
<evidence type="ECO:0000256" key="3">
    <source>
        <dbReference type="ARBA" id="ARBA00035539"/>
    </source>
</evidence>
<proteinExistence type="inferred from homology"/>
<evidence type="ECO:0000256" key="4">
    <source>
        <dbReference type="RuleBase" id="RU000572"/>
    </source>
</evidence>
<dbReference type="KEGG" id="step:IC006_2559"/>
<dbReference type="EMBL" id="AP018929">
    <property type="protein sequence ID" value="BBG25224.1"/>
    <property type="molecule type" value="Genomic_DNA"/>
</dbReference>
<dbReference type="OrthoDB" id="17872at2157"/>
<sequence>MEPIVKRPYYHFENPNRVDKEKKGRGFSLGELAKAGLTKSEVRTLNVNVDIKRKSVYDVNVEALKKIKEEGKEKLEQAKKKKMEKNKRKAEKKKASQRKE</sequence>
<keyword evidence="1 4" id="KW-0689">Ribosomal protein</keyword>
<evidence type="ECO:0000313" key="7">
    <source>
        <dbReference type="EMBL" id="BBG28018.1"/>
    </source>
</evidence>
<reference evidence="9" key="1">
    <citation type="submission" date="2018-09" db="EMBL/GenBank/DDBJ databases">
        <title>Complete Genome Sequencing of Sulfolobus sp. JCM 16834.</title>
        <authorList>
            <person name="Kato S."/>
            <person name="Itoh T."/>
            <person name="Ohkuma M."/>
        </authorList>
    </citation>
    <scope>NUCLEOTIDE SEQUENCE [LARGE SCALE GENOMIC DNA]</scope>
    <source>
        <strain evidence="9">IC-007</strain>
    </source>
</reference>
<evidence type="ECO:0000256" key="5">
    <source>
        <dbReference type="SAM" id="MobiDB-lite"/>
    </source>
</evidence>